<protein>
    <recommendedName>
        <fullName evidence="5">GB1/RHD3-type G domain-containing protein</fullName>
    </recommendedName>
</protein>
<dbReference type="GO" id="GO:0005525">
    <property type="term" value="F:GTP binding"/>
    <property type="evidence" value="ECO:0007669"/>
    <property type="project" value="UniProtKB-KW"/>
</dbReference>
<dbReference type="OrthoDB" id="7788754at2759"/>
<sequence length="593" mass="68433">MATIQLVEVTESSVKINADALDQILEKVADLPVVILSINGSSREGKSYILNFFLRYLKCQGTGNWWDLILSPGEMFTFKSGRERQTIGLDLYSEPFIVSTKYESKLAVLLLDSQGLFDEHTTFKQNAVIFALSNLFSSVLVYNVKSKMEENLLQNIQFFSSYAQAITTQAEAEDQLPSLMFLVRDFSFEDEFPLGYHSETQVPIGTQENENYFKSCFSLTPTMPLENQLVRKEIQKKYPQIGMFLMPFPGKDFLKDSANNFPEEDFQHYLHQFVVRMMTEPFLIPKQIHGKELTGRELQKKVRQWSHLCETSASKFPEAPSLAESQNIMQNEMALFTSFDIFRERFEEFFKSNPSGVTESILKSKYEEFFQEATQTYRKLRRQETDPTIDKYLLKLSENCGDIYSNYYFKLNQRNLQQEEAVPCHVGVERSDTEVLRTLRKQIETLKESYPPIVNIDPKKPPIKPRRIFTAKISNTGSLIPGQVLPSEPPVIPTTEALEVKPVVAEQPGKLESSQQDSRILKSNTAGSTMELPKSSPLKYRIKNFFTLLFVEPARELKYKVQTFIEGTRRQINRPVSFEKRYSGMKNDYEKMD</sequence>
<feature type="domain" description="GB1/RHD3-type G" evidence="5">
    <location>
        <begin position="30"/>
        <end position="293"/>
    </location>
</feature>
<reference evidence="6" key="1">
    <citation type="submission" date="2021-06" db="EMBL/GenBank/DDBJ databases">
        <authorList>
            <person name="Hodson N. C."/>
            <person name="Mongue J. A."/>
            <person name="Jaron S. K."/>
        </authorList>
    </citation>
    <scope>NUCLEOTIDE SEQUENCE</scope>
</reference>
<dbReference type="EMBL" id="CAJVCH010028423">
    <property type="protein sequence ID" value="CAG7703983.1"/>
    <property type="molecule type" value="Genomic_DNA"/>
</dbReference>
<keyword evidence="7" id="KW-1185">Reference proteome</keyword>
<feature type="compositionally biased region" description="Polar residues" evidence="4">
    <location>
        <begin position="512"/>
        <end position="528"/>
    </location>
</feature>
<organism evidence="6 7">
    <name type="scientific">Allacma fusca</name>
    <dbReference type="NCBI Taxonomy" id="39272"/>
    <lineage>
        <taxon>Eukaryota</taxon>
        <taxon>Metazoa</taxon>
        <taxon>Ecdysozoa</taxon>
        <taxon>Arthropoda</taxon>
        <taxon>Hexapoda</taxon>
        <taxon>Collembola</taxon>
        <taxon>Symphypleona</taxon>
        <taxon>Sminthuridae</taxon>
        <taxon>Allacma</taxon>
    </lineage>
</organism>
<gene>
    <name evidence="6" type="ORF">AFUS01_LOCUS4540</name>
</gene>
<keyword evidence="2" id="KW-0342">GTP-binding</keyword>
<dbReference type="InterPro" id="IPR030386">
    <property type="entry name" value="G_GB1_RHD3_dom"/>
</dbReference>
<evidence type="ECO:0000256" key="3">
    <source>
        <dbReference type="PROSITE-ProRule" id="PRU01052"/>
    </source>
</evidence>
<comment type="similarity">
    <text evidence="3">Belongs to the TRAFAC class dynamin-like GTPase superfamily. GB1/RHD3 GTPase family.</text>
</comment>
<keyword evidence="1" id="KW-0547">Nucleotide-binding</keyword>
<dbReference type="PANTHER" id="PTHR10751">
    <property type="entry name" value="GUANYLATE BINDING PROTEIN"/>
    <property type="match status" value="1"/>
</dbReference>
<dbReference type="GO" id="GO:0003924">
    <property type="term" value="F:GTPase activity"/>
    <property type="evidence" value="ECO:0007669"/>
    <property type="project" value="InterPro"/>
</dbReference>
<comment type="caution">
    <text evidence="6">The sequence shown here is derived from an EMBL/GenBank/DDBJ whole genome shotgun (WGS) entry which is preliminary data.</text>
</comment>
<evidence type="ECO:0000313" key="6">
    <source>
        <dbReference type="EMBL" id="CAG7703983.1"/>
    </source>
</evidence>
<evidence type="ECO:0000313" key="7">
    <source>
        <dbReference type="Proteomes" id="UP000708208"/>
    </source>
</evidence>
<dbReference type="PROSITE" id="PS51715">
    <property type="entry name" value="G_GB1_RHD3"/>
    <property type="match status" value="1"/>
</dbReference>
<dbReference type="InterPro" id="IPR015894">
    <property type="entry name" value="Guanylate-bd_N"/>
</dbReference>
<evidence type="ECO:0000259" key="5">
    <source>
        <dbReference type="PROSITE" id="PS51715"/>
    </source>
</evidence>
<dbReference type="Proteomes" id="UP000708208">
    <property type="component" value="Unassembled WGS sequence"/>
</dbReference>
<accession>A0A8J2JUY8</accession>
<dbReference type="Pfam" id="PF02263">
    <property type="entry name" value="GBP"/>
    <property type="match status" value="1"/>
</dbReference>
<evidence type="ECO:0000256" key="2">
    <source>
        <dbReference type="ARBA" id="ARBA00023134"/>
    </source>
</evidence>
<evidence type="ECO:0000256" key="4">
    <source>
        <dbReference type="SAM" id="MobiDB-lite"/>
    </source>
</evidence>
<feature type="region of interest" description="Disordered" evidence="4">
    <location>
        <begin position="508"/>
        <end position="533"/>
    </location>
</feature>
<proteinExistence type="inferred from homology"/>
<dbReference type="AlphaFoldDB" id="A0A8J2JUY8"/>
<name>A0A8J2JUY8_9HEXA</name>
<evidence type="ECO:0000256" key="1">
    <source>
        <dbReference type="ARBA" id="ARBA00022741"/>
    </source>
</evidence>